<feature type="domain" description="Peptidase S9 prolyl oligopeptidase catalytic" evidence="7">
    <location>
        <begin position="501"/>
        <end position="707"/>
    </location>
</feature>
<dbReference type="OrthoDB" id="9801421at2"/>
<dbReference type="PANTHER" id="PTHR42881:SF2">
    <property type="entry name" value="PROLYL ENDOPEPTIDASE"/>
    <property type="match status" value="1"/>
</dbReference>
<dbReference type="GO" id="GO:0006508">
    <property type="term" value="P:proteolysis"/>
    <property type="evidence" value="ECO:0007669"/>
    <property type="project" value="UniProtKB-KW"/>
</dbReference>
<dbReference type="Pfam" id="PF02897">
    <property type="entry name" value="Peptidase_S9_N"/>
    <property type="match status" value="1"/>
</dbReference>
<gene>
    <name evidence="9" type="ORF">BSZ37_03715</name>
</gene>
<dbReference type="AlphaFoldDB" id="A0A271IXS2"/>
<evidence type="ECO:0000256" key="4">
    <source>
        <dbReference type="ARBA" id="ARBA00022801"/>
    </source>
</evidence>
<evidence type="ECO:0000313" key="10">
    <source>
        <dbReference type="Proteomes" id="UP000216339"/>
    </source>
</evidence>
<evidence type="ECO:0000256" key="3">
    <source>
        <dbReference type="ARBA" id="ARBA00022670"/>
    </source>
</evidence>
<dbReference type="InterPro" id="IPR023302">
    <property type="entry name" value="Pept_S9A_N"/>
</dbReference>
<keyword evidence="5" id="KW-0720">Serine protease</keyword>
<dbReference type="SUPFAM" id="SSF53474">
    <property type="entry name" value="alpha/beta-Hydrolases"/>
    <property type="match status" value="1"/>
</dbReference>
<evidence type="ECO:0000313" key="9">
    <source>
        <dbReference type="EMBL" id="PAP75604.1"/>
    </source>
</evidence>
<dbReference type="EMBL" id="MQWD01000001">
    <property type="protein sequence ID" value="PAP75604.1"/>
    <property type="molecule type" value="Genomic_DNA"/>
</dbReference>
<dbReference type="Gene3D" id="3.40.50.1820">
    <property type="entry name" value="alpha/beta hydrolase"/>
    <property type="match status" value="1"/>
</dbReference>
<evidence type="ECO:0000256" key="6">
    <source>
        <dbReference type="SAM" id="SignalP"/>
    </source>
</evidence>
<dbReference type="GO" id="GO:0005829">
    <property type="term" value="C:cytosol"/>
    <property type="evidence" value="ECO:0007669"/>
    <property type="project" value="TreeGrafter"/>
</dbReference>
<sequence length="715" mass="76486">MRRLRTVLLVLALAAVPTAAQPAAPVRVVVDTLHGVVVEDPYRWMEAEAEAEVQAFYRAQAAHADSVLARIPGRDALAAEIEGVLAEDTGLWGLWPTAGPLVTRRLVPGADEPALFVRDTPDAPERLLLDPSTLTLGGRRFDFRGLHPAPDGRHVALSLAADGDTEPTLLVLDVATGAFEDRIGPVLWGSSSGFGAAWLPDGSGFFYTTNDATPDTPETERYWRGRVVLHRLGTDPSEDVAVFGHGLSEAVPFEPHFTPFVSTGAASGHVAVRVWRGGPTQEVWTAPLDALDGPRTPWRQVIPPTDVLEGVALHGDALYVMTADGAPRYRIVRLALDGSGRADEVLPEGEGVLLAMAAARDALYAVRREGGTSRILRAPHDGSAVTEVPLPAPGLARLTAFPGRDGTFVRVRSWIEPDRAYHYDPSTGALVLAGLEPEPVFDPSPYRVVNTHAPAADGTRIPLTLVHRRDLALDGDRPVHLYGYGSFGSSVDPYFAPFLSTWLDRGGVYAVAHVRGGGEGGEAWHEAGRGANKPVAVADFIASAEHLVREGYTRPGRIGIEGASAGSVLIDNAVIDRPDLFGAAVFAVGVGDEVRAYYTAGGARNLAEFGSLDSADGVRSLLAVSALHRVRDDVEYPPVLFVSGATDYVLPLWQTGKLVARMQAAQAGPAPLLWRIDWQGGHSGGSSNAVFARETAMLYSFLFWRLGHPEFQPAR</sequence>
<feature type="chain" id="PRO_5012537969" description="prolyl oligopeptidase" evidence="6">
    <location>
        <begin position="20"/>
        <end position="715"/>
    </location>
</feature>
<evidence type="ECO:0000256" key="2">
    <source>
        <dbReference type="ARBA" id="ARBA00011897"/>
    </source>
</evidence>
<dbReference type="InterPro" id="IPR051167">
    <property type="entry name" value="Prolyl_oligopep/macrocyclase"/>
</dbReference>
<name>A0A271IXS2_9BACT</name>
<dbReference type="RefSeq" id="WP_095509246.1">
    <property type="nucleotide sequence ID" value="NZ_MQWD01000001.1"/>
</dbReference>
<comment type="caution">
    <text evidence="9">The sequence shown here is derived from an EMBL/GenBank/DDBJ whole genome shotgun (WGS) entry which is preliminary data.</text>
</comment>
<keyword evidence="4" id="KW-0378">Hydrolase</keyword>
<keyword evidence="10" id="KW-1185">Reference proteome</keyword>
<reference evidence="9 10" key="1">
    <citation type="submission" date="2016-11" db="EMBL/GenBank/DDBJ databases">
        <title>Study of marine rhodopsin-containing bacteria.</title>
        <authorList>
            <person name="Yoshizawa S."/>
            <person name="Kumagai Y."/>
            <person name="Kogure K."/>
        </authorList>
    </citation>
    <scope>NUCLEOTIDE SEQUENCE [LARGE SCALE GENOMIC DNA]</scope>
    <source>
        <strain evidence="9 10">SAORIC-28</strain>
    </source>
</reference>
<accession>A0A271IXS2</accession>
<dbReference type="PRINTS" id="PR00862">
    <property type="entry name" value="PROLIGOPTASE"/>
</dbReference>
<dbReference type="GO" id="GO:0070012">
    <property type="term" value="F:oligopeptidase activity"/>
    <property type="evidence" value="ECO:0007669"/>
    <property type="project" value="TreeGrafter"/>
</dbReference>
<evidence type="ECO:0000259" key="8">
    <source>
        <dbReference type="Pfam" id="PF02897"/>
    </source>
</evidence>
<dbReference type="Gene3D" id="2.130.10.120">
    <property type="entry name" value="Prolyl oligopeptidase, N-terminal domain"/>
    <property type="match status" value="1"/>
</dbReference>
<protein>
    <recommendedName>
        <fullName evidence="2">prolyl oligopeptidase</fullName>
        <ecNumber evidence="2">3.4.21.26</ecNumber>
    </recommendedName>
</protein>
<dbReference type="SUPFAM" id="SSF50993">
    <property type="entry name" value="Peptidase/esterase 'gauge' domain"/>
    <property type="match status" value="1"/>
</dbReference>
<keyword evidence="6" id="KW-0732">Signal</keyword>
<dbReference type="EC" id="3.4.21.26" evidence="2"/>
<evidence type="ECO:0000259" key="7">
    <source>
        <dbReference type="Pfam" id="PF00326"/>
    </source>
</evidence>
<proteinExistence type="predicted"/>
<dbReference type="PANTHER" id="PTHR42881">
    <property type="entry name" value="PROLYL ENDOPEPTIDASE"/>
    <property type="match status" value="1"/>
</dbReference>
<dbReference type="InterPro" id="IPR029058">
    <property type="entry name" value="AB_hydrolase_fold"/>
</dbReference>
<dbReference type="Proteomes" id="UP000216339">
    <property type="component" value="Unassembled WGS sequence"/>
</dbReference>
<dbReference type="GO" id="GO:0004252">
    <property type="term" value="F:serine-type endopeptidase activity"/>
    <property type="evidence" value="ECO:0007669"/>
    <property type="project" value="UniProtKB-EC"/>
</dbReference>
<evidence type="ECO:0000256" key="1">
    <source>
        <dbReference type="ARBA" id="ARBA00001070"/>
    </source>
</evidence>
<organism evidence="9 10">
    <name type="scientific">Rubrivirga marina</name>
    <dbReference type="NCBI Taxonomy" id="1196024"/>
    <lineage>
        <taxon>Bacteria</taxon>
        <taxon>Pseudomonadati</taxon>
        <taxon>Rhodothermota</taxon>
        <taxon>Rhodothermia</taxon>
        <taxon>Rhodothermales</taxon>
        <taxon>Rubricoccaceae</taxon>
        <taxon>Rubrivirga</taxon>
    </lineage>
</organism>
<dbReference type="InterPro" id="IPR001375">
    <property type="entry name" value="Peptidase_S9_cat"/>
</dbReference>
<dbReference type="InterPro" id="IPR002470">
    <property type="entry name" value="Peptidase_S9A"/>
</dbReference>
<evidence type="ECO:0000256" key="5">
    <source>
        <dbReference type="ARBA" id="ARBA00022825"/>
    </source>
</evidence>
<keyword evidence="3" id="KW-0645">Protease</keyword>
<feature type="signal peptide" evidence="6">
    <location>
        <begin position="1"/>
        <end position="19"/>
    </location>
</feature>
<dbReference type="Pfam" id="PF00326">
    <property type="entry name" value="Peptidase_S9"/>
    <property type="match status" value="1"/>
</dbReference>
<comment type="catalytic activity">
    <reaction evidence="1">
        <text>Hydrolysis of Pro-|-Xaa &gt;&gt; Ala-|-Xaa in oligopeptides.</text>
        <dbReference type="EC" id="3.4.21.26"/>
    </reaction>
</comment>
<feature type="domain" description="Peptidase S9A N-terminal" evidence="8">
    <location>
        <begin position="27"/>
        <end position="430"/>
    </location>
</feature>